<dbReference type="EMBL" id="FRCA01000004">
    <property type="protein sequence ID" value="SHL97013.1"/>
    <property type="molecule type" value="Genomic_DNA"/>
</dbReference>
<feature type="chain" id="PRO_5011808905" description="Thiol:disulfide interchange protein" evidence="1">
    <location>
        <begin position="48"/>
        <end position="276"/>
    </location>
</feature>
<name>A0A1M7EZ68_9GAMM</name>
<proteinExistence type="inferred from homology"/>
<dbReference type="EMBL" id="BJXU01000039">
    <property type="protein sequence ID" value="GEN23329.1"/>
    <property type="molecule type" value="Genomic_DNA"/>
</dbReference>
<keyword evidence="1" id="KW-0676">Redox-active center</keyword>
<sequence>MPRTSLMPCTTHQSPGQPLRRLLRHRPTRLKVAAAAFGLLPFQTSFAADYPAPIEALQREGLEVHGEFDAPDGLTGYAASHQGQPMTIFVTADGEHAIVGNLIDSEANNLSEAPLERLVQGPMDDAAWQDLGDSAWIADGSDDAERIVYIFTDPNCPYCTQFYHDSRPWVESGKVQLRHVMVGILDPASPRQAVTMLAAEDPSAMLEAHENGDKVEPMNNLPRDLEQRLQDNHNLFYGFGMVATPGIVYYNGDKLEMSQGAPTPEQLVTIMGSELN</sequence>
<protein>
    <recommendedName>
        <fullName evidence="1">Thiol:disulfide interchange protein</fullName>
    </recommendedName>
</protein>
<dbReference type="Gene3D" id="3.10.450.70">
    <property type="entry name" value="Disulphide bond isomerase, DsbC/G, N-terminal"/>
    <property type="match status" value="1"/>
</dbReference>
<dbReference type="GO" id="GO:0042597">
    <property type="term" value="C:periplasmic space"/>
    <property type="evidence" value="ECO:0007669"/>
    <property type="project" value="UniProtKB-SubCell"/>
</dbReference>
<dbReference type="Gene3D" id="3.40.30.10">
    <property type="entry name" value="Glutaredoxin"/>
    <property type="match status" value="1"/>
</dbReference>
<dbReference type="InterPro" id="IPR033954">
    <property type="entry name" value="DiS-bond_Isoase_DsbC/G"/>
</dbReference>
<gene>
    <name evidence="3" type="primary">dsbG_1</name>
    <name evidence="3" type="ORF">HCU01_12780</name>
    <name evidence="4" type="ORF">SAMN05660971_01860</name>
</gene>
<evidence type="ECO:0000259" key="2">
    <source>
        <dbReference type="Pfam" id="PF13098"/>
    </source>
</evidence>
<accession>A0A1M7EZ68</accession>
<evidence type="ECO:0000313" key="5">
    <source>
        <dbReference type="Proteomes" id="UP000184123"/>
    </source>
</evidence>
<dbReference type="SUPFAM" id="SSF52833">
    <property type="entry name" value="Thioredoxin-like"/>
    <property type="match status" value="1"/>
</dbReference>
<comment type="subcellular location">
    <subcellularLocation>
        <location evidence="1">Periplasm</location>
    </subcellularLocation>
</comment>
<dbReference type="NCBIfam" id="NF008657">
    <property type="entry name" value="PRK11657.1"/>
    <property type="match status" value="1"/>
</dbReference>
<evidence type="ECO:0000313" key="6">
    <source>
        <dbReference type="Proteomes" id="UP000321726"/>
    </source>
</evidence>
<keyword evidence="1" id="KW-0732">Signal</keyword>
<dbReference type="AlphaFoldDB" id="A0A1M7EZ68"/>
<evidence type="ECO:0000313" key="3">
    <source>
        <dbReference type="EMBL" id="GEN23329.1"/>
    </source>
</evidence>
<feature type="signal peptide" evidence="1">
    <location>
        <begin position="1"/>
        <end position="47"/>
    </location>
</feature>
<dbReference type="Proteomes" id="UP000321726">
    <property type="component" value="Unassembled WGS sequence"/>
</dbReference>
<dbReference type="CDD" id="cd03020">
    <property type="entry name" value="DsbA_DsbC_DsbG"/>
    <property type="match status" value="1"/>
</dbReference>
<dbReference type="PANTHER" id="PTHR35272">
    <property type="entry name" value="THIOL:DISULFIDE INTERCHANGE PROTEIN DSBC-RELATED"/>
    <property type="match status" value="1"/>
</dbReference>
<dbReference type="InterPro" id="IPR009094">
    <property type="entry name" value="DiS-bond_isomerase_DsbC/G_N_sf"/>
</dbReference>
<dbReference type="InterPro" id="IPR036249">
    <property type="entry name" value="Thioredoxin-like_sf"/>
</dbReference>
<reference evidence="4 5" key="1">
    <citation type="submission" date="2016-11" db="EMBL/GenBank/DDBJ databases">
        <authorList>
            <person name="Jaros S."/>
            <person name="Januszkiewicz K."/>
            <person name="Wedrychowicz H."/>
        </authorList>
    </citation>
    <scope>NUCLEOTIDE SEQUENCE [LARGE SCALE GENOMIC DNA]</scope>
    <source>
        <strain evidence="4 5">DSM 4740</strain>
    </source>
</reference>
<dbReference type="Proteomes" id="UP000184123">
    <property type="component" value="Unassembled WGS sequence"/>
</dbReference>
<dbReference type="PANTHER" id="PTHR35272:SF4">
    <property type="entry name" value="THIOL:DISULFIDE INTERCHANGE PROTEIN DSBG"/>
    <property type="match status" value="1"/>
</dbReference>
<dbReference type="Pfam" id="PF13098">
    <property type="entry name" value="Thioredoxin_2"/>
    <property type="match status" value="1"/>
</dbReference>
<dbReference type="SUPFAM" id="SSF54423">
    <property type="entry name" value="DsbC/DsbG N-terminal domain-like"/>
    <property type="match status" value="1"/>
</dbReference>
<feature type="domain" description="Thioredoxin-like fold" evidence="2">
    <location>
        <begin position="144"/>
        <end position="269"/>
    </location>
</feature>
<keyword evidence="6" id="KW-1185">Reference proteome</keyword>
<dbReference type="STRING" id="44933.SAMN05660971_01860"/>
<comment type="similarity">
    <text evidence="1">Belongs to the thioredoxin family. DsbC subfamily.</text>
</comment>
<evidence type="ECO:0000313" key="4">
    <source>
        <dbReference type="EMBL" id="SHL97013.1"/>
    </source>
</evidence>
<reference evidence="3 6" key="2">
    <citation type="submission" date="2019-07" db="EMBL/GenBank/DDBJ databases">
        <title>Whole genome shotgun sequence of Halomonas cupida NBRC 102219.</title>
        <authorList>
            <person name="Hosoyama A."/>
            <person name="Uohara A."/>
            <person name="Ohji S."/>
            <person name="Ichikawa N."/>
        </authorList>
    </citation>
    <scope>NUCLEOTIDE SEQUENCE [LARGE SCALE GENOMIC DNA]</scope>
    <source>
        <strain evidence="3 6">NBRC 102219</strain>
    </source>
</reference>
<comment type="function">
    <text evidence="1">Required for disulfide bond formation in some periplasmic proteins. Acts by transferring its disulfide bond to other proteins and is reduced in the process.</text>
</comment>
<dbReference type="RefSeq" id="WP_234986852.1">
    <property type="nucleotide sequence ID" value="NZ_BJXU01000039.1"/>
</dbReference>
<dbReference type="InterPro" id="IPR051470">
    <property type="entry name" value="Thiol:disulfide_interchange"/>
</dbReference>
<evidence type="ECO:0000256" key="1">
    <source>
        <dbReference type="RuleBase" id="RU364038"/>
    </source>
</evidence>
<organism evidence="4 5">
    <name type="scientific">Halomonas cupida</name>
    <dbReference type="NCBI Taxonomy" id="44933"/>
    <lineage>
        <taxon>Bacteria</taxon>
        <taxon>Pseudomonadati</taxon>
        <taxon>Pseudomonadota</taxon>
        <taxon>Gammaproteobacteria</taxon>
        <taxon>Oceanospirillales</taxon>
        <taxon>Halomonadaceae</taxon>
        <taxon>Halomonas</taxon>
    </lineage>
</organism>
<keyword evidence="1" id="KW-0574">Periplasm</keyword>
<dbReference type="InterPro" id="IPR012336">
    <property type="entry name" value="Thioredoxin-like_fold"/>
</dbReference>